<sequence>MLKTILLFIGEHKLYTLKEKPNHIVFSNFAKRKNMAKIHMFIYAMIIFLSLSLVAAEHFPLEHECRIDQDCTRVVEYPLVMRCIGYRCVVINTNDVAPKPKGMHKFYEGNK</sequence>
<dbReference type="Gramene" id="Psat03G0559300-T1">
    <property type="protein sequence ID" value="KAI5431462.1"/>
    <property type="gene ID" value="KIW84_035593"/>
</dbReference>
<dbReference type="GO" id="GO:0046872">
    <property type="term" value="F:metal ion binding"/>
    <property type="evidence" value="ECO:0007669"/>
    <property type="project" value="InterPro"/>
</dbReference>
<feature type="transmembrane region" description="Helical" evidence="1">
    <location>
        <begin position="41"/>
        <end position="61"/>
    </location>
</feature>
<proteinExistence type="predicted"/>
<dbReference type="AlphaFoldDB" id="A0A9D4Y226"/>
<gene>
    <name evidence="3" type="ORF">KIW84_035593</name>
</gene>
<accession>A0A9D4Y226</accession>
<evidence type="ECO:0000259" key="2">
    <source>
        <dbReference type="Pfam" id="PF07127"/>
    </source>
</evidence>
<dbReference type="Pfam" id="PF07127">
    <property type="entry name" value="Nodulin_late"/>
    <property type="match status" value="1"/>
</dbReference>
<keyword evidence="1" id="KW-1133">Transmembrane helix</keyword>
<protein>
    <recommendedName>
        <fullName evidence="2">Late nodulin domain-containing protein</fullName>
    </recommendedName>
</protein>
<comment type="caution">
    <text evidence="3">The sequence shown here is derived from an EMBL/GenBank/DDBJ whole genome shotgun (WGS) entry which is preliminary data.</text>
</comment>
<keyword evidence="1" id="KW-0472">Membrane</keyword>
<evidence type="ECO:0000313" key="3">
    <source>
        <dbReference type="EMBL" id="KAI5431462.1"/>
    </source>
</evidence>
<dbReference type="Proteomes" id="UP001058974">
    <property type="component" value="Chromosome 3"/>
</dbReference>
<evidence type="ECO:0000256" key="1">
    <source>
        <dbReference type="SAM" id="Phobius"/>
    </source>
</evidence>
<keyword evidence="1" id="KW-0812">Transmembrane</keyword>
<name>A0A9D4Y226_PEA</name>
<dbReference type="EMBL" id="JAMSHJ010000003">
    <property type="protein sequence ID" value="KAI5431462.1"/>
    <property type="molecule type" value="Genomic_DNA"/>
</dbReference>
<organism evidence="3 4">
    <name type="scientific">Pisum sativum</name>
    <name type="common">Garden pea</name>
    <name type="synonym">Lathyrus oleraceus</name>
    <dbReference type="NCBI Taxonomy" id="3888"/>
    <lineage>
        <taxon>Eukaryota</taxon>
        <taxon>Viridiplantae</taxon>
        <taxon>Streptophyta</taxon>
        <taxon>Embryophyta</taxon>
        <taxon>Tracheophyta</taxon>
        <taxon>Spermatophyta</taxon>
        <taxon>Magnoliopsida</taxon>
        <taxon>eudicotyledons</taxon>
        <taxon>Gunneridae</taxon>
        <taxon>Pentapetalae</taxon>
        <taxon>rosids</taxon>
        <taxon>fabids</taxon>
        <taxon>Fabales</taxon>
        <taxon>Fabaceae</taxon>
        <taxon>Papilionoideae</taxon>
        <taxon>50 kb inversion clade</taxon>
        <taxon>NPAAA clade</taxon>
        <taxon>Hologalegina</taxon>
        <taxon>IRL clade</taxon>
        <taxon>Fabeae</taxon>
        <taxon>Lathyrus</taxon>
    </lineage>
</organism>
<feature type="domain" description="Late nodulin" evidence="2">
    <location>
        <begin position="35"/>
        <end position="88"/>
    </location>
</feature>
<reference evidence="3 4" key="1">
    <citation type="journal article" date="2022" name="Nat. Genet.">
        <title>Improved pea reference genome and pan-genome highlight genomic features and evolutionary characteristics.</title>
        <authorList>
            <person name="Yang T."/>
            <person name="Liu R."/>
            <person name="Luo Y."/>
            <person name="Hu S."/>
            <person name="Wang D."/>
            <person name="Wang C."/>
            <person name="Pandey M.K."/>
            <person name="Ge S."/>
            <person name="Xu Q."/>
            <person name="Li N."/>
            <person name="Li G."/>
            <person name="Huang Y."/>
            <person name="Saxena R.K."/>
            <person name="Ji Y."/>
            <person name="Li M."/>
            <person name="Yan X."/>
            <person name="He Y."/>
            <person name="Liu Y."/>
            <person name="Wang X."/>
            <person name="Xiang C."/>
            <person name="Varshney R.K."/>
            <person name="Ding H."/>
            <person name="Gao S."/>
            <person name="Zong X."/>
        </authorList>
    </citation>
    <scope>NUCLEOTIDE SEQUENCE [LARGE SCALE GENOMIC DNA]</scope>
    <source>
        <strain evidence="3 4">cv. Zhongwan 6</strain>
    </source>
</reference>
<evidence type="ECO:0000313" key="4">
    <source>
        <dbReference type="Proteomes" id="UP001058974"/>
    </source>
</evidence>
<keyword evidence="4" id="KW-1185">Reference proteome</keyword>
<dbReference type="InterPro" id="IPR009810">
    <property type="entry name" value="Nodulin_late_dom"/>
</dbReference>